<dbReference type="PANTHER" id="PTHR35802">
    <property type="entry name" value="PROTEASE SYNTHASE AND SPORULATION PROTEIN PAI 2"/>
    <property type="match status" value="1"/>
</dbReference>
<dbReference type="Proteomes" id="UP000191672">
    <property type="component" value="Unassembled WGS sequence"/>
</dbReference>
<sequence>MYLRAIHAEGQIPLLQQFIRDNPFGILTTAIKSPSHAFIQASHIPFVLDTPSNDDAFPNGILRGHIAKQNPQAKALMEALAEQNAAGNNSLELADEVLILFNGPHHHYVTPKFYTETKPESGKVVPTWNYSAVQAYGRISVYCNSKAEETGAFLQKQVEDLSRQSERDIMGNTGGEKPAPWEVSDAPVNYVELLKKNIIGIEIRVDRLQGKFKMSQEMSKGDRDGVVKGFEELGSEVGNGIAASVRERGDMKDQR</sequence>
<dbReference type="InterPro" id="IPR012349">
    <property type="entry name" value="Split_barrel_FMN-bd"/>
</dbReference>
<reference evidence="2" key="1">
    <citation type="journal article" date="2017" name="Nat. Microbiol.">
        <title>Global analysis of biosynthetic gene clusters reveals vast potential of secondary metabolite production in Penicillium species.</title>
        <authorList>
            <person name="Nielsen J.C."/>
            <person name="Grijseels S."/>
            <person name="Prigent S."/>
            <person name="Ji B."/>
            <person name="Dainat J."/>
            <person name="Nielsen K.F."/>
            <person name="Frisvad J.C."/>
            <person name="Workman M."/>
            <person name="Nielsen J."/>
        </authorList>
    </citation>
    <scope>NUCLEOTIDE SEQUENCE [LARGE SCALE GENOMIC DNA]</scope>
    <source>
        <strain evidence="2">IBT 31811</strain>
    </source>
</reference>
<gene>
    <name evidence="1" type="ORF">PENANT_c028G07622</name>
</gene>
<dbReference type="Gene3D" id="2.30.110.10">
    <property type="entry name" value="Electron Transport, Fmn-binding Protein, Chain A"/>
    <property type="match status" value="1"/>
</dbReference>
<proteinExistence type="predicted"/>
<accession>A0A1V6PWE9</accession>
<protein>
    <recommendedName>
        <fullName evidence="3">Transcriptional regulator</fullName>
    </recommendedName>
</protein>
<dbReference type="Pfam" id="PF04299">
    <property type="entry name" value="FMN_bind_2"/>
    <property type="match status" value="1"/>
</dbReference>
<keyword evidence="2" id="KW-1185">Reference proteome</keyword>
<organism evidence="1 2">
    <name type="scientific">Penicillium antarcticum</name>
    <dbReference type="NCBI Taxonomy" id="416450"/>
    <lineage>
        <taxon>Eukaryota</taxon>
        <taxon>Fungi</taxon>
        <taxon>Dikarya</taxon>
        <taxon>Ascomycota</taxon>
        <taxon>Pezizomycotina</taxon>
        <taxon>Eurotiomycetes</taxon>
        <taxon>Eurotiomycetidae</taxon>
        <taxon>Eurotiales</taxon>
        <taxon>Aspergillaceae</taxon>
        <taxon>Penicillium</taxon>
    </lineage>
</organism>
<dbReference type="OrthoDB" id="2101473at2759"/>
<name>A0A1V6PWE9_9EURO</name>
<dbReference type="PANTHER" id="PTHR35802:SF1">
    <property type="entry name" value="PROTEASE SYNTHASE AND SPORULATION PROTEIN PAI 2"/>
    <property type="match status" value="1"/>
</dbReference>
<dbReference type="PIRSF" id="PIRSF010372">
    <property type="entry name" value="PaiB"/>
    <property type="match status" value="1"/>
</dbReference>
<evidence type="ECO:0000313" key="2">
    <source>
        <dbReference type="Proteomes" id="UP000191672"/>
    </source>
</evidence>
<evidence type="ECO:0000313" key="1">
    <source>
        <dbReference type="EMBL" id="OQD81349.1"/>
    </source>
</evidence>
<dbReference type="EMBL" id="MDYN01000028">
    <property type="protein sequence ID" value="OQD81349.1"/>
    <property type="molecule type" value="Genomic_DNA"/>
</dbReference>
<evidence type="ECO:0008006" key="3">
    <source>
        <dbReference type="Google" id="ProtNLM"/>
    </source>
</evidence>
<dbReference type="AlphaFoldDB" id="A0A1V6PWE9"/>
<comment type="caution">
    <text evidence="1">The sequence shown here is derived from an EMBL/GenBank/DDBJ whole genome shotgun (WGS) entry which is preliminary data.</text>
</comment>
<dbReference type="SUPFAM" id="SSF50475">
    <property type="entry name" value="FMN-binding split barrel"/>
    <property type="match status" value="1"/>
</dbReference>
<dbReference type="InterPro" id="IPR007396">
    <property type="entry name" value="TR_PAI2-type"/>
</dbReference>